<dbReference type="PANTHER" id="PTHR13808:SF1">
    <property type="entry name" value="HISTONE ACETYLTRANSFERASE"/>
    <property type="match status" value="1"/>
</dbReference>
<gene>
    <name evidence="11" type="primary">LOC122138678</name>
</gene>
<evidence type="ECO:0000256" key="2">
    <source>
        <dbReference type="ARBA" id="ARBA00013184"/>
    </source>
</evidence>
<feature type="compositionally biased region" description="Basic and acidic residues" evidence="9">
    <location>
        <begin position="129"/>
        <end position="138"/>
    </location>
</feature>
<keyword evidence="6" id="KW-0804">Transcription</keyword>
<keyword evidence="4" id="KW-0156">Chromatin regulator</keyword>
<dbReference type="AlphaFoldDB" id="A0A9Q9WSL4"/>
<dbReference type="EC" id="2.3.1.48" evidence="2"/>
<keyword evidence="7" id="KW-0539">Nucleus</keyword>
<dbReference type="OrthoDB" id="899at2759"/>
<dbReference type="Pfam" id="PF08214">
    <property type="entry name" value="HAT_KAT11"/>
    <property type="match status" value="1"/>
</dbReference>
<comment type="subcellular location">
    <subcellularLocation>
        <location evidence="1">Nucleus</location>
    </subcellularLocation>
</comment>
<dbReference type="InterPro" id="IPR031162">
    <property type="entry name" value="CBP_P300_HAT"/>
</dbReference>
<feature type="compositionally biased region" description="Basic and acidic residues" evidence="9">
    <location>
        <begin position="151"/>
        <end position="180"/>
    </location>
</feature>
<dbReference type="PROSITE" id="PS51727">
    <property type="entry name" value="CBP_P300_HAT"/>
    <property type="match status" value="1"/>
</dbReference>
<dbReference type="PANTHER" id="PTHR13808">
    <property type="entry name" value="CBP/P300-RELATED"/>
    <property type="match status" value="1"/>
</dbReference>
<organism evidence="11">
    <name type="scientific">Cyprinus carpio</name>
    <name type="common">Common carp</name>
    <dbReference type="NCBI Taxonomy" id="7962"/>
    <lineage>
        <taxon>Eukaryota</taxon>
        <taxon>Metazoa</taxon>
        <taxon>Chordata</taxon>
        <taxon>Craniata</taxon>
        <taxon>Vertebrata</taxon>
        <taxon>Euteleostomi</taxon>
        <taxon>Actinopterygii</taxon>
        <taxon>Neopterygii</taxon>
        <taxon>Teleostei</taxon>
        <taxon>Ostariophysi</taxon>
        <taxon>Cypriniformes</taxon>
        <taxon>Cyprinidae</taxon>
        <taxon>Cyprininae</taxon>
        <taxon>Cyprinus</taxon>
    </lineage>
</organism>
<evidence type="ECO:0000256" key="9">
    <source>
        <dbReference type="SAM" id="MobiDB-lite"/>
    </source>
</evidence>
<evidence type="ECO:0000256" key="5">
    <source>
        <dbReference type="ARBA" id="ARBA00023015"/>
    </source>
</evidence>
<accession>A0A9Q9WSL4</accession>
<dbReference type="GO" id="GO:0000123">
    <property type="term" value="C:histone acetyltransferase complex"/>
    <property type="evidence" value="ECO:0007669"/>
    <property type="project" value="TreeGrafter"/>
</dbReference>
<keyword evidence="3" id="KW-0808">Transferase</keyword>
<evidence type="ECO:0000256" key="3">
    <source>
        <dbReference type="ARBA" id="ARBA00022679"/>
    </source>
</evidence>
<dbReference type="GeneID" id="122138678"/>
<dbReference type="GO" id="GO:0031490">
    <property type="term" value="F:chromatin DNA binding"/>
    <property type="evidence" value="ECO:0007669"/>
    <property type="project" value="TreeGrafter"/>
</dbReference>
<dbReference type="GO" id="GO:0005634">
    <property type="term" value="C:nucleus"/>
    <property type="evidence" value="ECO:0007669"/>
    <property type="project" value="UniProtKB-SubCell"/>
</dbReference>
<dbReference type="GO" id="GO:0003713">
    <property type="term" value="F:transcription coactivator activity"/>
    <property type="evidence" value="ECO:0007669"/>
    <property type="project" value="TreeGrafter"/>
</dbReference>
<evidence type="ECO:0000259" key="10">
    <source>
        <dbReference type="PROSITE" id="PS51727"/>
    </source>
</evidence>
<evidence type="ECO:0000256" key="1">
    <source>
        <dbReference type="ARBA" id="ARBA00004123"/>
    </source>
</evidence>
<evidence type="ECO:0000256" key="7">
    <source>
        <dbReference type="ARBA" id="ARBA00023242"/>
    </source>
</evidence>
<sequence length="235" mass="26150">MVRKANYIFRISKTGASTHAAAQHSGEDRHVNTSQPEPSLQNAAAHLCASTTAQHSGEDRHVNTAVIAVVCHDTLNSCPSSFVCLLALSDNRVPTPASVTETHSQQALPPDYPAAELKTEHQEDEQDFESGKKQPDLKMEDEDVKPPQVKEQPESVEAKQEQMEMEEKKPETKTEPKEEEMPSTNSTAPSAFPTEPKHFLHFEEIDGVDVCFFGMHVQEYGSDCPFPYHQVSCKY</sequence>
<name>A0A9Q9WSL4_CYPCA</name>
<feature type="region of interest" description="Disordered" evidence="9">
    <location>
        <begin position="18"/>
        <end position="37"/>
    </location>
</feature>
<evidence type="ECO:0000256" key="8">
    <source>
        <dbReference type="ARBA" id="ARBA00048017"/>
    </source>
</evidence>
<keyword evidence="5" id="KW-0805">Transcription regulation</keyword>
<dbReference type="GO" id="GO:0045944">
    <property type="term" value="P:positive regulation of transcription by RNA polymerase II"/>
    <property type="evidence" value="ECO:0007669"/>
    <property type="project" value="TreeGrafter"/>
</dbReference>
<evidence type="ECO:0000256" key="4">
    <source>
        <dbReference type="ARBA" id="ARBA00022853"/>
    </source>
</evidence>
<dbReference type="RefSeq" id="XP_042588296.1">
    <property type="nucleotide sequence ID" value="XM_042732362.1"/>
</dbReference>
<feature type="region of interest" description="Disordered" evidence="9">
    <location>
        <begin position="118"/>
        <end position="194"/>
    </location>
</feature>
<protein>
    <recommendedName>
        <fullName evidence="2">histone acetyltransferase</fullName>
        <ecNumber evidence="2">2.3.1.48</ecNumber>
    </recommendedName>
</protein>
<feature type="domain" description="CBP/p300-type HAT" evidence="10">
    <location>
        <begin position="114"/>
        <end position="235"/>
    </location>
</feature>
<dbReference type="GO" id="GO:0004402">
    <property type="term" value="F:histone acetyltransferase activity"/>
    <property type="evidence" value="ECO:0007669"/>
    <property type="project" value="InterPro"/>
</dbReference>
<comment type="catalytic activity">
    <reaction evidence="8">
        <text>L-lysyl-[protein] + acetyl-CoA = N(6)-acetyl-L-lysyl-[protein] + CoA + H(+)</text>
        <dbReference type="Rhea" id="RHEA:45948"/>
        <dbReference type="Rhea" id="RHEA-COMP:9752"/>
        <dbReference type="Rhea" id="RHEA-COMP:10731"/>
        <dbReference type="ChEBI" id="CHEBI:15378"/>
        <dbReference type="ChEBI" id="CHEBI:29969"/>
        <dbReference type="ChEBI" id="CHEBI:57287"/>
        <dbReference type="ChEBI" id="CHEBI:57288"/>
        <dbReference type="ChEBI" id="CHEBI:61930"/>
        <dbReference type="EC" id="2.3.1.48"/>
    </reaction>
</comment>
<dbReference type="InterPro" id="IPR013178">
    <property type="entry name" value="Histone_AcTrfase_Rtt109/CBP"/>
</dbReference>
<evidence type="ECO:0000256" key="6">
    <source>
        <dbReference type="ARBA" id="ARBA00023163"/>
    </source>
</evidence>
<reference evidence="11" key="1">
    <citation type="submission" date="2025-08" db="UniProtKB">
        <authorList>
            <consortium name="RefSeq"/>
        </authorList>
    </citation>
    <scope>IDENTIFICATION</scope>
    <source>
        <tissue evidence="11">Muscle</tissue>
    </source>
</reference>
<proteinExistence type="predicted"/>
<dbReference type="KEGG" id="ccar:122138678"/>
<dbReference type="GO" id="GO:0005667">
    <property type="term" value="C:transcription regulator complex"/>
    <property type="evidence" value="ECO:0007669"/>
    <property type="project" value="TreeGrafter"/>
</dbReference>
<dbReference type="Proteomes" id="UP001155660">
    <property type="component" value="Chromosome A3"/>
</dbReference>
<evidence type="ECO:0000313" key="11">
    <source>
        <dbReference type="RefSeq" id="XP_042588296.1"/>
    </source>
</evidence>